<dbReference type="OrthoDB" id="448399at2759"/>
<organism evidence="5 6">
    <name type="scientific">Tropilaelaps mercedesae</name>
    <dbReference type="NCBI Taxonomy" id="418985"/>
    <lineage>
        <taxon>Eukaryota</taxon>
        <taxon>Metazoa</taxon>
        <taxon>Ecdysozoa</taxon>
        <taxon>Arthropoda</taxon>
        <taxon>Chelicerata</taxon>
        <taxon>Arachnida</taxon>
        <taxon>Acari</taxon>
        <taxon>Parasitiformes</taxon>
        <taxon>Mesostigmata</taxon>
        <taxon>Gamasina</taxon>
        <taxon>Dermanyssoidea</taxon>
        <taxon>Laelapidae</taxon>
        <taxon>Tropilaelaps</taxon>
    </lineage>
</organism>
<evidence type="ECO:0000313" key="5">
    <source>
        <dbReference type="EMBL" id="OQR68812.1"/>
    </source>
</evidence>
<dbReference type="GO" id="GO:0003676">
    <property type="term" value="F:nucleic acid binding"/>
    <property type="evidence" value="ECO:0007669"/>
    <property type="project" value="InterPro"/>
</dbReference>
<dbReference type="GO" id="GO:0000175">
    <property type="term" value="F:3'-5'-RNA exonuclease activity"/>
    <property type="evidence" value="ECO:0007669"/>
    <property type="project" value="InterPro"/>
</dbReference>
<dbReference type="AlphaFoldDB" id="A0A1V9X6C0"/>
<dbReference type="InterPro" id="IPR013520">
    <property type="entry name" value="Ribonucl_H"/>
</dbReference>
<name>A0A1V9X6C0_9ACAR</name>
<dbReference type="CDD" id="cd06133">
    <property type="entry name" value="ERI-1_3'hExo_like"/>
    <property type="match status" value="1"/>
</dbReference>
<dbReference type="FunCoup" id="A0A1V9X6C0">
    <property type="interactions" value="1422"/>
</dbReference>
<dbReference type="SUPFAM" id="SSF53098">
    <property type="entry name" value="Ribonuclease H-like"/>
    <property type="match status" value="1"/>
</dbReference>
<keyword evidence="3" id="KW-0269">Exonuclease</keyword>
<dbReference type="PANTHER" id="PTHR23044">
    <property type="entry name" value="3'-5' EXONUCLEASE ERI1-RELATED"/>
    <property type="match status" value="1"/>
</dbReference>
<dbReference type="InParanoid" id="A0A1V9X6C0"/>
<comment type="caution">
    <text evidence="5">The sequence shown here is derived from an EMBL/GenBank/DDBJ whole genome shotgun (WGS) entry which is preliminary data.</text>
</comment>
<evidence type="ECO:0000259" key="4">
    <source>
        <dbReference type="Pfam" id="PF00929"/>
    </source>
</evidence>
<dbReference type="InterPro" id="IPR047201">
    <property type="entry name" value="ERI-1_3'hExo-like"/>
</dbReference>
<dbReference type="EMBL" id="MNPL01023304">
    <property type="protein sequence ID" value="OQR68812.1"/>
    <property type="molecule type" value="Genomic_DNA"/>
</dbReference>
<dbReference type="Gene3D" id="3.30.420.10">
    <property type="entry name" value="Ribonuclease H-like superfamily/Ribonuclease H"/>
    <property type="match status" value="1"/>
</dbReference>
<evidence type="ECO:0000256" key="3">
    <source>
        <dbReference type="ARBA" id="ARBA00022839"/>
    </source>
</evidence>
<keyword evidence="1" id="KW-0540">Nuclease</keyword>
<proteinExistence type="predicted"/>
<evidence type="ECO:0000256" key="1">
    <source>
        <dbReference type="ARBA" id="ARBA00022722"/>
    </source>
</evidence>
<dbReference type="STRING" id="418985.A0A1V9X6C0"/>
<keyword evidence="2" id="KW-0378">Hydrolase</keyword>
<reference evidence="5 6" key="1">
    <citation type="journal article" date="2017" name="Gigascience">
        <title>Draft genome of the honey bee ectoparasitic mite, Tropilaelaps mercedesae, is shaped by the parasitic life history.</title>
        <authorList>
            <person name="Dong X."/>
            <person name="Armstrong S.D."/>
            <person name="Xia D."/>
            <person name="Makepeace B.L."/>
            <person name="Darby A.C."/>
            <person name="Kadowaki T."/>
        </authorList>
    </citation>
    <scope>NUCLEOTIDE SEQUENCE [LARGE SCALE GENOMIC DNA]</scope>
    <source>
        <strain evidence="5">Wuxi-XJTLU</strain>
    </source>
</reference>
<dbReference type="PANTHER" id="PTHR23044:SF61">
    <property type="entry name" value="3'-5' EXORIBONUCLEASE 1-RELATED"/>
    <property type="match status" value="1"/>
</dbReference>
<dbReference type="Pfam" id="PF00929">
    <property type="entry name" value="RNase_T"/>
    <property type="match status" value="1"/>
</dbReference>
<accession>A0A1V9X6C0</accession>
<keyword evidence="6" id="KW-1185">Reference proteome</keyword>
<protein>
    <submittedName>
        <fullName evidence="5">ERI1 exoribonuclease 3-like</fullName>
    </submittedName>
</protein>
<sequence>MQLTGIVQAMVDGQPNLEDVLDKLELWMQDNSITEKNSAVVTFGDWDLASALTNQCHYLQLDVPPIFRYWINVKKSLLEFTGVWPTSLTAALQEAELEQTGRLHSGIDDCVNIAKLVRYLGQNGYVFNFTASNKHYNPPIES</sequence>
<feature type="domain" description="Exonuclease" evidence="4">
    <location>
        <begin position="1"/>
        <end position="116"/>
    </location>
</feature>
<dbReference type="InterPro" id="IPR036397">
    <property type="entry name" value="RNaseH_sf"/>
</dbReference>
<evidence type="ECO:0000256" key="2">
    <source>
        <dbReference type="ARBA" id="ARBA00022801"/>
    </source>
</evidence>
<dbReference type="InterPro" id="IPR012337">
    <property type="entry name" value="RNaseH-like_sf"/>
</dbReference>
<evidence type="ECO:0000313" key="6">
    <source>
        <dbReference type="Proteomes" id="UP000192247"/>
    </source>
</evidence>
<dbReference type="InterPro" id="IPR051274">
    <property type="entry name" value="3-5_Exoribonuclease"/>
</dbReference>
<gene>
    <name evidence="5" type="ORF">BIW11_12661</name>
</gene>
<dbReference type="Proteomes" id="UP000192247">
    <property type="component" value="Unassembled WGS sequence"/>
</dbReference>